<dbReference type="InterPro" id="IPR004358">
    <property type="entry name" value="Sig_transdc_His_kin-like_C"/>
</dbReference>
<accession>A0A3B0Z591</accession>
<dbReference type="PRINTS" id="PR00344">
    <property type="entry name" value="BCTRLSENSOR"/>
</dbReference>
<evidence type="ECO:0000259" key="11">
    <source>
        <dbReference type="PROSITE" id="PS50109"/>
    </source>
</evidence>
<comment type="catalytic activity">
    <reaction evidence="1">
        <text>ATP + protein L-histidine = ADP + protein N-phospho-L-histidine.</text>
        <dbReference type="EC" id="2.7.13.3"/>
    </reaction>
</comment>
<evidence type="ECO:0000256" key="2">
    <source>
        <dbReference type="ARBA" id="ARBA00004370"/>
    </source>
</evidence>
<dbReference type="GO" id="GO:0004673">
    <property type="term" value="F:protein histidine kinase activity"/>
    <property type="evidence" value="ECO:0007669"/>
    <property type="project" value="UniProtKB-EC"/>
</dbReference>
<keyword evidence="9 10" id="KW-0472">Membrane</keyword>
<keyword evidence="8 10" id="KW-1133">Transmembrane helix</keyword>
<dbReference type="SUPFAM" id="SSF55874">
    <property type="entry name" value="ATPase domain of HSP90 chaperone/DNA topoisomerase II/histidine kinase"/>
    <property type="match status" value="1"/>
</dbReference>
<feature type="domain" description="Histidine kinase" evidence="11">
    <location>
        <begin position="234"/>
        <end position="431"/>
    </location>
</feature>
<dbReference type="Gene3D" id="3.30.565.10">
    <property type="entry name" value="Histidine kinase-like ATPase, C-terminal domain"/>
    <property type="match status" value="1"/>
</dbReference>
<dbReference type="PANTHER" id="PTHR45436">
    <property type="entry name" value="SENSOR HISTIDINE KINASE YKOH"/>
    <property type="match status" value="1"/>
</dbReference>
<dbReference type="GO" id="GO:0005886">
    <property type="term" value="C:plasma membrane"/>
    <property type="evidence" value="ECO:0007669"/>
    <property type="project" value="TreeGrafter"/>
</dbReference>
<evidence type="ECO:0000256" key="1">
    <source>
        <dbReference type="ARBA" id="ARBA00000085"/>
    </source>
</evidence>
<feature type="transmembrane region" description="Helical" evidence="10">
    <location>
        <begin position="150"/>
        <end position="169"/>
    </location>
</feature>
<organism evidence="12">
    <name type="scientific">hydrothermal vent metagenome</name>
    <dbReference type="NCBI Taxonomy" id="652676"/>
    <lineage>
        <taxon>unclassified sequences</taxon>
        <taxon>metagenomes</taxon>
        <taxon>ecological metagenomes</taxon>
    </lineage>
</organism>
<evidence type="ECO:0000256" key="9">
    <source>
        <dbReference type="ARBA" id="ARBA00023136"/>
    </source>
</evidence>
<dbReference type="GO" id="GO:0000160">
    <property type="term" value="P:phosphorelay signal transduction system"/>
    <property type="evidence" value="ECO:0007669"/>
    <property type="project" value="TreeGrafter"/>
</dbReference>
<dbReference type="PANTHER" id="PTHR45436:SF5">
    <property type="entry name" value="SENSOR HISTIDINE KINASE TRCS"/>
    <property type="match status" value="1"/>
</dbReference>
<dbReference type="EC" id="2.7.13.3" evidence="3"/>
<evidence type="ECO:0000256" key="8">
    <source>
        <dbReference type="ARBA" id="ARBA00022989"/>
    </source>
</evidence>
<dbReference type="AlphaFoldDB" id="A0A3B0Z591"/>
<evidence type="ECO:0000256" key="5">
    <source>
        <dbReference type="ARBA" id="ARBA00022679"/>
    </source>
</evidence>
<gene>
    <name evidence="12" type="ORF">MNBD_GAMMA18-395</name>
</gene>
<evidence type="ECO:0000313" key="12">
    <source>
        <dbReference type="EMBL" id="VAW88518.1"/>
    </source>
</evidence>
<evidence type="ECO:0000256" key="10">
    <source>
        <dbReference type="SAM" id="Phobius"/>
    </source>
</evidence>
<reference evidence="12" key="1">
    <citation type="submission" date="2018-06" db="EMBL/GenBank/DDBJ databases">
        <authorList>
            <person name="Zhirakovskaya E."/>
        </authorList>
    </citation>
    <scope>NUCLEOTIDE SEQUENCE</scope>
</reference>
<evidence type="ECO:0000256" key="6">
    <source>
        <dbReference type="ARBA" id="ARBA00022692"/>
    </source>
</evidence>
<dbReference type="InterPro" id="IPR003594">
    <property type="entry name" value="HATPase_dom"/>
</dbReference>
<keyword evidence="6 10" id="KW-0812">Transmembrane</keyword>
<dbReference type="SMART" id="SM00387">
    <property type="entry name" value="HATPase_c"/>
    <property type="match status" value="1"/>
</dbReference>
<dbReference type="InterPro" id="IPR036890">
    <property type="entry name" value="HATPase_C_sf"/>
</dbReference>
<proteinExistence type="predicted"/>
<keyword evidence="5 12" id="KW-0808">Transferase</keyword>
<dbReference type="Pfam" id="PF02518">
    <property type="entry name" value="HATPase_c"/>
    <property type="match status" value="1"/>
</dbReference>
<evidence type="ECO:0000256" key="3">
    <source>
        <dbReference type="ARBA" id="ARBA00012438"/>
    </source>
</evidence>
<dbReference type="EMBL" id="UOFP01000225">
    <property type="protein sequence ID" value="VAW88518.1"/>
    <property type="molecule type" value="Genomic_DNA"/>
</dbReference>
<dbReference type="InterPro" id="IPR050428">
    <property type="entry name" value="TCS_sensor_his_kinase"/>
</dbReference>
<evidence type="ECO:0000256" key="4">
    <source>
        <dbReference type="ARBA" id="ARBA00022553"/>
    </source>
</evidence>
<keyword evidence="4" id="KW-0597">Phosphoprotein</keyword>
<name>A0A3B0Z591_9ZZZZ</name>
<evidence type="ECO:0000256" key="7">
    <source>
        <dbReference type="ARBA" id="ARBA00022777"/>
    </source>
</evidence>
<keyword evidence="7" id="KW-0418">Kinase</keyword>
<dbReference type="Gene3D" id="1.10.287.130">
    <property type="match status" value="1"/>
</dbReference>
<comment type="subcellular location">
    <subcellularLocation>
        <location evidence="2">Membrane</location>
    </subcellularLocation>
</comment>
<sequence>MKSLQVRLHVGLGAALTLLMLSLWWLSSSGVNQIGEQMMLSRMEHDGEALLASLQKDESGEWSLKAAHVGHIYQRVFSGHYYLIEVEGQQLRSRSLWDYSLNISTPLQHHQPGPDNQDLLLWYAEFQLNEQSVKIWVAEDITALQNSLNYFSQLFAFACLLMLGGVLLLQRWVVKRSFLSLQPVINELEALSEGDLSSLSTEVPQEVKPLVEEVNRLLHLLAQRLQRSRNAVGNLAHSLKHPLNLLVQLAEQQTADSHLKQELSQHTQQIQQLMERELKRARLAGAGLPGQHFEVADELPTLVELLKRIYQQKALEIHYEIDCGCEYTADRNDMLELLGNLLDNACKWAQQQIVCKISCQQGMVMTIEDDGEGCDSALLFQLTERGVRIDESVQGSGLGLAIVNDIVELYQGEINFQQSTLGGLKVMVRLP</sequence>
<dbReference type="InterPro" id="IPR005467">
    <property type="entry name" value="His_kinase_dom"/>
</dbReference>
<dbReference type="PROSITE" id="PS50109">
    <property type="entry name" value="HIS_KIN"/>
    <property type="match status" value="1"/>
</dbReference>
<protein>
    <recommendedName>
        <fullName evidence="3">histidine kinase</fullName>
        <ecNumber evidence="3">2.7.13.3</ecNumber>
    </recommendedName>
</protein>